<feature type="transmembrane region" description="Helical" evidence="5">
    <location>
        <begin position="68"/>
        <end position="89"/>
    </location>
</feature>
<dbReference type="RefSeq" id="WP_093972827.1">
    <property type="nucleotide sequence ID" value="NZ_FXXQ01000002.1"/>
</dbReference>
<reference evidence="7 8" key="1">
    <citation type="submission" date="2017-05" db="EMBL/GenBank/DDBJ databases">
        <authorList>
            <person name="Song R."/>
            <person name="Chenine A.L."/>
            <person name="Ruprecht R.M."/>
        </authorList>
    </citation>
    <scope>NUCLEOTIDE SEQUENCE [LARGE SCALE GENOMIC DNA]</scope>
    <source>
        <strain evidence="7 8">CECT 8489</strain>
    </source>
</reference>
<dbReference type="AlphaFoldDB" id="A0A238IXU2"/>
<evidence type="ECO:0000256" key="4">
    <source>
        <dbReference type="ARBA" id="ARBA00023136"/>
    </source>
</evidence>
<feature type="transmembrane region" description="Helical" evidence="5">
    <location>
        <begin position="101"/>
        <end position="118"/>
    </location>
</feature>
<dbReference type="EMBL" id="FXXQ01000002">
    <property type="protein sequence ID" value="SMX22863.1"/>
    <property type="molecule type" value="Genomic_DNA"/>
</dbReference>
<proteinExistence type="predicted"/>
<dbReference type="GO" id="GO:0140359">
    <property type="term" value="F:ABC-type transporter activity"/>
    <property type="evidence" value="ECO:0007669"/>
    <property type="project" value="InterPro"/>
</dbReference>
<dbReference type="GO" id="GO:0005886">
    <property type="term" value="C:plasma membrane"/>
    <property type="evidence" value="ECO:0007669"/>
    <property type="project" value="UniProtKB-SubCell"/>
</dbReference>
<keyword evidence="4 5" id="KW-0472">Membrane</keyword>
<keyword evidence="7" id="KW-0067">ATP-binding</keyword>
<dbReference type="SUPFAM" id="SSF90123">
    <property type="entry name" value="ABC transporter transmembrane region"/>
    <property type="match status" value="1"/>
</dbReference>
<evidence type="ECO:0000259" key="6">
    <source>
        <dbReference type="PROSITE" id="PS50929"/>
    </source>
</evidence>
<keyword evidence="2 5" id="KW-0812">Transmembrane</keyword>
<evidence type="ECO:0000256" key="2">
    <source>
        <dbReference type="ARBA" id="ARBA00022692"/>
    </source>
</evidence>
<evidence type="ECO:0000256" key="1">
    <source>
        <dbReference type="ARBA" id="ARBA00004651"/>
    </source>
</evidence>
<organism evidence="7 8">
    <name type="scientific">Boseongicola aestuarii</name>
    <dbReference type="NCBI Taxonomy" id="1470561"/>
    <lineage>
        <taxon>Bacteria</taxon>
        <taxon>Pseudomonadati</taxon>
        <taxon>Pseudomonadota</taxon>
        <taxon>Alphaproteobacteria</taxon>
        <taxon>Rhodobacterales</taxon>
        <taxon>Paracoccaceae</taxon>
        <taxon>Boseongicola</taxon>
    </lineage>
</organism>
<dbReference type="Pfam" id="PF00664">
    <property type="entry name" value="ABC_membrane"/>
    <property type="match status" value="1"/>
</dbReference>
<evidence type="ECO:0000256" key="5">
    <source>
        <dbReference type="SAM" id="Phobius"/>
    </source>
</evidence>
<keyword evidence="7" id="KW-0547">Nucleotide-binding</keyword>
<dbReference type="GO" id="GO:0005524">
    <property type="term" value="F:ATP binding"/>
    <property type="evidence" value="ECO:0007669"/>
    <property type="project" value="UniProtKB-KW"/>
</dbReference>
<dbReference type="InterPro" id="IPR011527">
    <property type="entry name" value="ABC1_TM_dom"/>
</dbReference>
<dbReference type="InterPro" id="IPR036640">
    <property type="entry name" value="ABC1_TM_sf"/>
</dbReference>
<gene>
    <name evidence="7" type="primary">prsD_1</name>
    <name evidence="7" type="ORF">BOA8489_00961</name>
</gene>
<feature type="transmembrane region" description="Helical" evidence="5">
    <location>
        <begin position="201"/>
        <end position="220"/>
    </location>
</feature>
<protein>
    <submittedName>
        <fullName evidence="7">Type I secretion system ATP-binding protein PrsD</fullName>
    </submittedName>
</protein>
<keyword evidence="8" id="KW-1185">Reference proteome</keyword>
<keyword evidence="3 5" id="KW-1133">Transmembrane helix</keyword>
<comment type="subcellular location">
    <subcellularLocation>
        <location evidence="1">Cell membrane</location>
        <topology evidence="1">Multi-pass membrane protein</topology>
    </subcellularLocation>
</comment>
<evidence type="ECO:0000256" key="3">
    <source>
        <dbReference type="ARBA" id="ARBA00022989"/>
    </source>
</evidence>
<evidence type="ECO:0000313" key="7">
    <source>
        <dbReference type="EMBL" id="SMX22863.1"/>
    </source>
</evidence>
<dbReference type="Gene3D" id="1.20.1560.10">
    <property type="entry name" value="ABC transporter type 1, transmembrane domain"/>
    <property type="match status" value="1"/>
</dbReference>
<feature type="domain" description="ABC transmembrane type-1" evidence="6">
    <location>
        <begin position="68"/>
        <end position="301"/>
    </location>
</feature>
<dbReference type="Proteomes" id="UP000201838">
    <property type="component" value="Unassembled WGS sequence"/>
</dbReference>
<dbReference type="OrthoDB" id="9808328at2"/>
<feature type="transmembrane region" description="Helical" evidence="5">
    <location>
        <begin position="170"/>
        <end position="195"/>
    </location>
</feature>
<sequence>MISSLALVDDGSSAPGLRPVTIGWKVLIANSFPSFACRVPDGIHENHNAANRYLPVECQCAGAVRLRVVLRVFTNLLMLTGPLFMLQVYDRVLGSRSEETLVALTVLLASLYFFLWLLEFARGRVMSRVGARFQSAMGARVFGAVLERAALRRGQRDLGRLQDLEAVRGFFGSPAILALFDAPWTPVFLIAIFIFHPMLGWLAVLGGGLLIAATLVNQGLTRSKNSQANELALEAALFARQSELSADMIWAQGMARSMTGRWAASQVSAIDQSTSASDLTGTFTSFTRAFRLCLQSVMLALRIMLSRPRAPLL</sequence>
<dbReference type="PROSITE" id="PS50929">
    <property type="entry name" value="ABC_TM1F"/>
    <property type="match status" value="1"/>
</dbReference>
<accession>A0A238IXU2</accession>
<evidence type="ECO:0000313" key="8">
    <source>
        <dbReference type="Proteomes" id="UP000201838"/>
    </source>
</evidence>
<name>A0A238IXU2_9RHOB</name>